<dbReference type="InterPro" id="IPR017871">
    <property type="entry name" value="ABC_transporter-like_CS"/>
</dbReference>
<name>A0A2K2F8Q5_9CLOT</name>
<keyword evidence="1" id="KW-0813">Transport</keyword>
<dbReference type="Proteomes" id="UP000236151">
    <property type="component" value="Unassembled WGS sequence"/>
</dbReference>
<dbReference type="PANTHER" id="PTHR42781:SF4">
    <property type="entry name" value="SPERMIDINE_PUTRESCINE IMPORT ATP-BINDING PROTEIN POTA"/>
    <property type="match status" value="1"/>
</dbReference>
<dbReference type="KEGG" id="cthd:CDO33_05200"/>
<evidence type="ECO:0000256" key="1">
    <source>
        <dbReference type="ARBA" id="ARBA00022448"/>
    </source>
</evidence>
<dbReference type="InterPro" id="IPR003439">
    <property type="entry name" value="ABC_transporter-like_ATP-bd"/>
</dbReference>
<dbReference type="PROSITE" id="PS00211">
    <property type="entry name" value="ABC_TRANSPORTER_1"/>
    <property type="match status" value="1"/>
</dbReference>
<proteinExistence type="predicted"/>
<evidence type="ECO:0000313" key="6">
    <source>
        <dbReference type="Proteomes" id="UP000236151"/>
    </source>
</evidence>
<dbReference type="InterPro" id="IPR027417">
    <property type="entry name" value="P-loop_NTPase"/>
</dbReference>
<comment type="caution">
    <text evidence="5">The sequence shown here is derived from an EMBL/GenBank/DDBJ whole genome shotgun (WGS) entry which is preliminary data.</text>
</comment>
<evidence type="ECO:0000256" key="2">
    <source>
        <dbReference type="ARBA" id="ARBA00022741"/>
    </source>
</evidence>
<dbReference type="EMBL" id="NIOJ01000055">
    <property type="protein sequence ID" value="PNT96017.1"/>
    <property type="molecule type" value="Genomic_DNA"/>
</dbReference>
<dbReference type="SMART" id="SM00382">
    <property type="entry name" value="AAA"/>
    <property type="match status" value="1"/>
</dbReference>
<dbReference type="OrthoDB" id="9802264at2"/>
<feature type="domain" description="ABC transporter" evidence="4">
    <location>
        <begin position="2"/>
        <end position="224"/>
    </location>
</feature>
<keyword evidence="3" id="KW-0067">ATP-binding</keyword>
<dbReference type="AlphaFoldDB" id="A0A2K2F8Q5"/>
<dbReference type="RefSeq" id="WP_103082740.1">
    <property type="nucleotide sequence ID" value="NZ_CP021850.1"/>
</dbReference>
<dbReference type="PROSITE" id="PS50893">
    <property type="entry name" value="ABC_TRANSPORTER_2"/>
    <property type="match status" value="1"/>
</dbReference>
<accession>A0A2K2F8Q5</accession>
<keyword evidence="6" id="KW-1185">Reference proteome</keyword>
<dbReference type="PANTHER" id="PTHR42781">
    <property type="entry name" value="SPERMIDINE/PUTRESCINE IMPORT ATP-BINDING PROTEIN POTA"/>
    <property type="match status" value="1"/>
</dbReference>
<dbReference type="Pfam" id="PF00005">
    <property type="entry name" value="ABC_tran"/>
    <property type="match status" value="1"/>
</dbReference>
<protein>
    <recommendedName>
        <fullName evidence="4">ABC transporter domain-containing protein</fullName>
    </recommendedName>
</protein>
<dbReference type="GO" id="GO:0016887">
    <property type="term" value="F:ATP hydrolysis activity"/>
    <property type="evidence" value="ECO:0007669"/>
    <property type="project" value="InterPro"/>
</dbReference>
<organism evidence="5 6">
    <name type="scientific">Clostridium thermosuccinogenes</name>
    <dbReference type="NCBI Taxonomy" id="84032"/>
    <lineage>
        <taxon>Bacteria</taxon>
        <taxon>Bacillati</taxon>
        <taxon>Bacillota</taxon>
        <taxon>Clostridia</taxon>
        <taxon>Eubacteriales</taxon>
        <taxon>Clostridiaceae</taxon>
        <taxon>Clostridium</taxon>
    </lineage>
</organism>
<evidence type="ECO:0000313" key="5">
    <source>
        <dbReference type="EMBL" id="PNT96017.1"/>
    </source>
</evidence>
<keyword evidence="2" id="KW-0547">Nucleotide-binding</keyword>
<gene>
    <name evidence="5" type="ORF">CDQ84_15990</name>
</gene>
<evidence type="ECO:0000259" key="4">
    <source>
        <dbReference type="PROSITE" id="PS50893"/>
    </source>
</evidence>
<evidence type="ECO:0000256" key="3">
    <source>
        <dbReference type="ARBA" id="ARBA00022840"/>
    </source>
</evidence>
<dbReference type="Gene3D" id="3.40.50.300">
    <property type="entry name" value="P-loop containing nucleotide triphosphate hydrolases"/>
    <property type="match status" value="1"/>
</dbReference>
<dbReference type="GO" id="GO:0005524">
    <property type="term" value="F:ATP binding"/>
    <property type="evidence" value="ECO:0007669"/>
    <property type="project" value="UniProtKB-KW"/>
</dbReference>
<dbReference type="SUPFAM" id="SSF52540">
    <property type="entry name" value="P-loop containing nucleoside triphosphate hydrolases"/>
    <property type="match status" value="1"/>
</dbReference>
<dbReference type="InterPro" id="IPR003593">
    <property type="entry name" value="AAA+_ATPase"/>
</dbReference>
<dbReference type="InterPro" id="IPR050093">
    <property type="entry name" value="ABC_SmlMolc_Importer"/>
</dbReference>
<reference evidence="5 6" key="1">
    <citation type="submission" date="2017-06" db="EMBL/GenBank/DDBJ databases">
        <title>Investigating the central metabolism of Clostridium thermosuccinogenes.</title>
        <authorList>
            <person name="Koendjbiharie J.G."/>
            <person name="van Kranenburg R."/>
        </authorList>
    </citation>
    <scope>NUCLEOTIDE SEQUENCE [LARGE SCALE GENOMIC DNA]</scope>
    <source>
        <strain evidence="5 6">DSM 5806</strain>
    </source>
</reference>
<sequence>MSLIVDIKKKLKDFKLEVSFESKDGVTALSGSSGSGKSMTLKCIAGIVKPDWGYIELDQKVLFDSDKGINLPPQQRHVGYLFQNYALFPNMTVERNIGCAIRRKNKSETIKEYIKRFRLKGLEKRYPFELSGGQQQRAALARAFASQPEILMLDEPFSALDSYLKRELEQEMIEFLSDFKGVVLFVSHNWDEVLRLCDRVVFISEGKSSTLPDNWGLPGASLPFLS</sequence>